<sequence length="133" mass="14571">MELNEFVKATIMQIVEGVDEANTALSKKTAFVASANIQTDKGFKNTVDKEGRQHYVTDVDFDVAINIQNSNSKEGGGGIEILSVLNVGKKGSSENTNSSTSRIKFSLPLALPTEPDEKLYTRRQLCPPKRPEI</sequence>
<comment type="caution">
    <text evidence="1">The sequence shown here is derived from an EMBL/GenBank/DDBJ whole genome shotgun (WGS) entry which is preliminary data.</text>
</comment>
<name>A0ABS3M3T6_9BACT</name>
<evidence type="ECO:0000313" key="2">
    <source>
        <dbReference type="Proteomes" id="UP000664265"/>
    </source>
</evidence>
<evidence type="ECO:0000313" key="1">
    <source>
        <dbReference type="EMBL" id="MBO1362832.1"/>
    </source>
</evidence>
<protein>
    <submittedName>
        <fullName evidence="1">Uncharacterized protein</fullName>
    </submittedName>
</protein>
<gene>
    <name evidence="1" type="ORF">JHU38_03400</name>
</gene>
<dbReference type="EMBL" id="JAERMS010000006">
    <property type="protein sequence ID" value="MBO1362832.1"/>
    <property type="molecule type" value="Genomic_DNA"/>
</dbReference>
<proteinExistence type="predicted"/>
<reference evidence="1 2" key="1">
    <citation type="submission" date="2021-01" db="EMBL/GenBank/DDBJ databases">
        <title>Prevotella A2931 sp. nov.</title>
        <authorList>
            <person name="Buhl M."/>
            <person name="Oberhettinger P."/>
        </authorList>
    </citation>
    <scope>NUCLEOTIDE SEQUENCE [LARGE SCALE GENOMIC DNA]</scope>
    <source>
        <strain evidence="1 2">A2931</strain>
    </source>
</reference>
<dbReference type="RefSeq" id="WP_107580987.1">
    <property type="nucleotide sequence ID" value="NZ_JAERMS010000006.1"/>
</dbReference>
<organism evidence="1 2">
    <name type="scientific">Prevotella illustrans</name>
    <dbReference type="NCBI Taxonomy" id="2800387"/>
    <lineage>
        <taxon>Bacteria</taxon>
        <taxon>Pseudomonadati</taxon>
        <taxon>Bacteroidota</taxon>
        <taxon>Bacteroidia</taxon>
        <taxon>Bacteroidales</taxon>
        <taxon>Prevotellaceae</taxon>
        <taxon>Prevotella</taxon>
    </lineage>
</organism>
<accession>A0ABS3M3T6</accession>
<keyword evidence="2" id="KW-1185">Reference proteome</keyword>
<dbReference type="Proteomes" id="UP000664265">
    <property type="component" value="Unassembled WGS sequence"/>
</dbReference>